<comment type="caution">
    <text evidence="1">The sequence shown here is derived from an EMBL/GenBank/DDBJ whole genome shotgun (WGS) entry which is preliminary data.</text>
</comment>
<dbReference type="EMBL" id="VSRR010011082">
    <property type="protein sequence ID" value="MPC52698.1"/>
    <property type="molecule type" value="Genomic_DNA"/>
</dbReference>
<sequence length="105" mass="11928">MYSILYQQTDIIVKDDGDTVFTDSCLCSNVTEDERGSRGSYRSRSKTVEILEYSVAAHREVALIHGSRSVFPAIEKQSTGCWLVKTSLMERSYVGNRYYVRGSCR</sequence>
<name>A0A5B7G6J1_PORTR</name>
<protein>
    <submittedName>
        <fullName evidence="1">Uncharacterized protein</fullName>
    </submittedName>
</protein>
<evidence type="ECO:0000313" key="1">
    <source>
        <dbReference type="EMBL" id="MPC52698.1"/>
    </source>
</evidence>
<dbReference type="Proteomes" id="UP000324222">
    <property type="component" value="Unassembled WGS sequence"/>
</dbReference>
<gene>
    <name evidence="1" type="ORF">E2C01_046574</name>
</gene>
<keyword evidence="2" id="KW-1185">Reference proteome</keyword>
<accession>A0A5B7G6J1</accession>
<organism evidence="1 2">
    <name type="scientific">Portunus trituberculatus</name>
    <name type="common">Swimming crab</name>
    <name type="synonym">Neptunus trituberculatus</name>
    <dbReference type="NCBI Taxonomy" id="210409"/>
    <lineage>
        <taxon>Eukaryota</taxon>
        <taxon>Metazoa</taxon>
        <taxon>Ecdysozoa</taxon>
        <taxon>Arthropoda</taxon>
        <taxon>Crustacea</taxon>
        <taxon>Multicrustacea</taxon>
        <taxon>Malacostraca</taxon>
        <taxon>Eumalacostraca</taxon>
        <taxon>Eucarida</taxon>
        <taxon>Decapoda</taxon>
        <taxon>Pleocyemata</taxon>
        <taxon>Brachyura</taxon>
        <taxon>Eubrachyura</taxon>
        <taxon>Portunoidea</taxon>
        <taxon>Portunidae</taxon>
        <taxon>Portuninae</taxon>
        <taxon>Portunus</taxon>
    </lineage>
</organism>
<dbReference type="AlphaFoldDB" id="A0A5B7G6J1"/>
<evidence type="ECO:0000313" key="2">
    <source>
        <dbReference type="Proteomes" id="UP000324222"/>
    </source>
</evidence>
<proteinExistence type="predicted"/>
<reference evidence="1 2" key="1">
    <citation type="submission" date="2019-05" db="EMBL/GenBank/DDBJ databases">
        <title>Another draft genome of Portunus trituberculatus and its Hox gene families provides insights of decapod evolution.</title>
        <authorList>
            <person name="Jeong J.-H."/>
            <person name="Song I."/>
            <person name="Kim S."/>
            <person name="Choi T."/>
            <person name="Kim D."/>
            <person name="Ryu S."/>
            <person name="Kim W."/>
        </authorList>
    </citation>
    <scope>NUCLEOTIDE SEQUENCE [LARGE SCALE GENOMIC DNA]</scope>
    <source>
        <tissue evidence="1">Muscle</tissue>
    </source>
</reference>